<evidence type="ECO:0000313" key="1">
    <source>
        <dbReference type="EMBL" id="RAR51084.1"/>
    </source>
</evidence>
<dbReference type="Proteomes" id="UP000249518">
    <property type="component" value="Unassembled WGS sequence"/>
</dbReference>
<accession>A0A328X4C9</accession>
<dbReference type="OrthoDB" id="668115at2"/>
<dbReference type="AlphaFoldDB" id="A0A328X4C9"/>
<dbReference type="EMBL" id="QLSV01000001">
    <property type="protein sequence ID" value="RAR51084.1"/>
    <property type="molecule type" value="Genomic_DNA"/>
</dbReference>
<dbReference type="RefSeq" id="WP_146740288.1">
    <property type="nucleotide sequence ID" value="NZ_QLSV01000001.1"/>
</dbReference>
<gene>
    <name evidence="1" type="ORF">B0I10_101260</name>
</gene>
<keyword evidence="2" id="KW-1185">Reference proteome</keyword>
<evidence type="ECO:0000313" key="2">
    <source>
        <dbReference type="Proteomes" id="UP000249518"/>
    </source>
</evidence>
<name>A0A328X4C9_9FLAO</name>
<sequence length="320" mass="37560">MKRFLLFGFTMISLLLHSQVYVGVPDYLAEKTKANSAKVMEQIKGRKILFVLPDKFSRADYEKLLSESWTFSEYEVVPIKDFNENPSKYLQVSSVVAEYSGFLKTINYTNPNRAIKEVDYVFIDIEFYVVNDIKIGKKETKYDKTIFGKISFCPDYTRMRDNGLHSYMDISPEYLRNYHLGFLKNYVKVMSNNLSANTLYDGYSEVINKSELNKLKKQKLYISQDVKQKNIGLNRDERNIEKLTEDYKFEKVFVSNAELNEKIQAGEVFYYLFYHQDNSKKIISVVNSQTGEVIYNALERMSFNVQEKDFKSLQKVIEKI</sequence>
<proteinExistence type="predicted"/>
<protein>
    <submittedName>
        <fullName evidence="1">Uncharacterized protein</fullName>
    </submittedName>
</protein>
<reference evidence="1 2" key="1">
    <citation type="submission" date="2018-06" db="EMBL/GenBank/DDBJ databases">
        <title>Genomic Encyclopedia of Type Strains, Phase III (KMG-III): the genomes of soil and plant-associated and newly described type strains.</title>
        <authorList>
            <person name="Whitman W."/>
        </authorList>
    </citation>
    <scope>NUCLEOTIDE SEQUENCE [LARGE SCALE GENOMIC DNA]</scope>
    <source>
        <strain evidence="1 2">CGMCC 1.12504</strain>
    </source>
</reference>
<organism evidence="1 2">
    <name type="scientific">Flavobacterium lacus</name>
    <dbReference type="NCBI Taxonomy" id="1353778"/>
    <lineage>
        <taxon>Bacteria</taxon>
        <taxon>Pseudomonadati</taxon>
        <taxon>Bacteroidota</taxon>
        <taxon>Flavobacteriia</taxon>
        <taxon>Flavobacteriales</taxon>
        <taxon>Flavobacteriaceae</taxon>
        <taxon>Flavobacterium</taxon>
    </lineage>
</organism>
<comment type="caution">
    <text evidence="1">The sequence shown here is derived from an EMBL/GenBank/DDBJ whole genome shotgun (WGS) entry which is preliminary data.</text>
</comment>